<sequence>MIAIVAGFTAGFVHVLSGPDHLAAIAPLSFDKQNRGWLAGMQWGLGHTGGVLLVGGVAVSLRETLPLDAFSAVSERLVGIALIWIGLWGLRKAFLNVGHIHEHGHDTASHTHIHLHETKTTHKKQYSHAHTHAAFAVGTLHGLAGSAHLLGVLPALALPLYSAVLYLAFFGVGSILAMTGFAWATGLFSSRVKNIKKAYRYSLAGLSSVSIVVGCVWLAI</sequence>
<dbReference type="InterPro" id="IPR052776">
    <property type="entry name" value="Chloro_ReproSupport/MetalTrans"/>
</dbReference>
<reference evidence="3" key="1">
    <citation type="submission" date="2018-06" db="EMBL/GenBank/DDBJ databases">
        <authorList>
            <person name="Zhirakovskaya E."/>
        </authorList>
    </citation>
    <scope>NUCLEOTIDE SEQUENCE</scope>
</reference>
<evidence type="ECO:0000313" key="3">
    <source>
        <dbReference type="EMBL" id="VAX19486.1"/>
    </source>
</evidence>
<keyword evidence="1" id="KW-0472">Membrane</keyword>
<dbReference type="InterPro" id="IPR039447">
    <property type="entry name" value="UreH-like_TM_dom"/>
</dbReference>
<protein>
    <submittedName>
        <fullName evidence="3">Nickel transporter UreH</fullName>
    </submittedName>
</protein>
<name>A0A3B1BM97_9ZZZZ</name>
<feature type="transmembrane region" description="Helical" evidence="1">
    <location>
        <begin position="163"/>
        <end position="186"/>
    </location>
</feature>
<feature type="domain" description="Urease accessory protein UreH-like transmembrane" evidence="2">
    <location>
        <begin position="27"/>
        <end position="200"/>
    </location>
</feature>
<gene>
    <name evidence="3" type="ORF">MNBD_NITROSPINAE02-927</name>
</gene>
<dbReference type="PANTHER" id="PTHR33876">
    <property type="entry name" value="UNNAMED PRODUCT"/>
    <property type="match status" value="1"/>
</dbReference>
<dbReference type="Pfam" id="PF13386">
    <property type="entry name" value="DsbD_2"/>
    <property type="match status" value="1"/>
</dbReference>
<dbReference type="PANTHER" id="PTHR33876:SF4">
    <property type="entry name" value="CHLOROPLAST PROTEIN FOR GROWTH AND FERTILITY 2"/>
    <property type="match status" value="1"/>
</dbReference>
<organism evidence="3">
    <name type="scientific">hydrothermal vent metagenome</name>
    <dbReference type="NCBI Taxonomy" id="652676"/>
    <lineage>
        <taxon>unclassified sequences</taxon>
        <taxon>metagenomes</taxon>
        <taxon>ecological metagenomes</taxon>
    </lineage>
</organism>
<evidence type="ECO:0000259" key="2">
    <source>
        <dbReference type="Pfam" id="PF13386"/>
    </source>
</evidence>
<dbReference type="EMBL" id="UOGE01000046">
    <property type="protein sequence ID" value="VAX19486.1"/>
    <property type="molecule type" value="Genomic_DNA"/>
</dbReference>
<feature type="transmembrane region" description="Helical" evidence="1">
    <location>
        <begin position="41"/>
        <end position="61"/>
    </location>
</feature>
<keyword evidence="1" id="KW-0812">Transmembrane</keyword>
<accession>A0A3B1BM97</accession>
<proteinExistence type="predicted"/>
<evidence type="ECO:0000256" key="1">
    <source>
        <dbReference type="SAM" id="Phobius"/>
    </source>
</evidence>
<keyword evidence="1" id="KW-1133">Transmembrane helix</keyword>
<feature type="transmembrane region" description="Helical" evidence="1">
    <location>
        <begin position="133"/>
        <end position="157"/>
    </location>
</feature>
<dbReference type="AlphaFoldDB" id="A0A3B1BM97"/>
<feature type="transmembrane region" description="Helical" evidence="1">
    <location>
        <begin position="198"/>
        <end position="219"/>
    </location>
</feature>